<evidence type="ECO:0000313" key="4">
    <source>
        <dbReference type="EMBL" id="MDT0413746.1"/>
    </source>
</evidence>
<dbReference type="RefSeq" id="WP_010279812.1">
    <property type="nucleotide sequence ID" value="NZ_JAVRET010000185.1"/>
</dbReference>
<comment type="caution">
    <text evidence="4">The sequence shown here is derived from an EMBL/GenBank/DDBJ whole genome shotgun (WGS) entry which is preliminary data.</text>
</comment>
<evidence type="ECO:0000313" key="5">
    <source>
        <dbReference type="Proteomes" id="UP001183610"/>
    </source>
</evidence>
<feature type="compositionally biased region" description="Low complexity" evidence="1">
    <location>
        <begin position="68"/>
        <end position="106"/>
    </location>
</feature>
<gene>
    <name evidence="4" type="ORF">RM698_32585</name>
</gene>
<feature type="region of interest" description="Disordered" evidence="1">
    <location>
        <begin position="192"/>
        <end position="246"/>
    </location>
</feature>
<feature type="domain" description="DUF2510" evidence="3">
    <location>
        <begin position="7"/>
        <end position="43"/>
    </location>
</feature>
<name>A0ABU2RBT6_9ACTN</name>
<dbReference type="Pfam" id="PF10708">
    <property type="entry name" value="DUF2510"/>
    <property type="match status" value="1"/>
</dbReference>
<dbReference type="InterPro" id="IPR018929">
    <property type="entry name" value="DUF2510"/>
</dbReference>
<accession>A0ABU2RBT6</accession>
<feature type="compositionally biased region" description="Low complexity" evidence="1">
    <location>
        <begin position="47"/>
        <end position="56"/>
    </location>
</feature>
<keyword evidence="2" id="KW-1133">Transmembrane helix</keyword>
<reference evidence="5" key="1">
    <citation type="submission" date="2023-07" db="EMBL/GenBank/DDBJ databases">
        <title>30 novel species of actinomycetes from the DSMZ collection.</title>
        <authorList>
            <person name="Nouioui I."/>
        </authorList>
    </citation>
    <scope>NUCLEOTIDE SEQUENCE [LARGE SCALE GENOMIC DNA]</scope>
    <source>
        <strain evidence="5">DSM 41979</strain>
    </source>
</reference>
<protein>
    <submittedName>
        <fullName evidence="4">DUF2510 domain-containing protein</fullName>
    </submittedName>
</protein>
<dbReference type="Proteomes" id="UP001183610">
    <property type="component" value="Unassembled WGS sequence"/>
</dbReference>
<sequence length="422" mass="41868">MTPQTPPGWYPDPGHSGEGPRGERWWDGTVWTDRTRQAAPAQPPGTAPAGIPADAPSESPDPRDPAATRDPATPLDTSAPQDASAPQDPASAQAPTAQAPSAQAPSAPGPSAPQSPYGPQPPYPPAAPYGASGPYGAPQPGVPGPYGGYGPYGMPPAPRRGRGRWIAGISVGVVLLAVLGVGSWALVAGDDDDAKSPAASAPREPGAPGGDNPSTPPRQRGEGGGGDEGSGGGSGTVRSGTVPDLVNGLRIPVPKGWEGQSLTTGASVNAGSYACPVPDPSAGDEDSCVHGGVQSVPAVALGISAKTAEEIAKADIAKNAEDSYGGGAYGDITSHSVDAAESVRIAGSEGYLVRWKVVTSKGPDGYAESVAFPSPTTKQMVVLRVGLDISDDAPKLSVLDGLLDGIKAGEAGTAGGGTGENA</sequence>
<feature type="compositionally biased region" description="Low complexity" evidence="1">
    <location>
        <begin position="128"/>
        <end position="139"/>
    </location>
</feature>
<feature type="compositionally biased region" description="Gly residues" evidence="1">
    <location>
        <begin position="222"/>
        <end position="235"/>
    </location>
</feature>
<proteinExistence type="predicted"/>
<keyword evidence="2" id="KW-0812">Transmembrane</keyword>
<feature type="compositionally biased region" description="Pro residues" evidence="1">
    <location>
        <begin position="1"/>
        <end position="10"/>
    </location>
</feature>
<feature type="transmembrane region" description="Helical" evidence="2">
    <location>
        <begin position="165"/>
        <end position="187"/>
    </location>
</feature>
<feature type="region of interest" description="Disordered" evidence="1">
    <location>
        <begin position="1"/>
        <end position="150"/>
    </location>
</feature>
<keyword evidence="2" id="KW-0472">Membrane</keyword>
<evidence type="ECO:0000256" key="1">
    <source>
        <dbReference type="SAM" id="MobiDB-lite"/>
    </source>
</evidence>
<organism evidence="4 5">
    <name type="scientific">Streptomyces evansiae</name>
    <dbReference type="NCBI Taxonomy" id="3075535"/>
    <lineage>
        <taxon>Bacteria</taxon>
        <taxon>Bacillati</taxon>
        <taxon>Actinomycetota</taxon>
        <taxon>Actinomycetes</taxon>
        <taxon>Kitasatosporales</taxon>
        <taxon>Streptomycetaceae</taxon>
        <taxon>Streptomyces</taxon>
    </lineage>
</organism>
<feature type="compositionally biased region" description="Pro residues" evidence="1">
    <location>
        <begin position="107"/>
        <end position="127"/>
    </location>
</feature>
<dbReference type="EMBL" id="JAVRET010000185">
    <property type="protein sequence ID" value="MDT0413746.1"/>
    <property type="molecule type" value="Genomic_DNA"/>
</dbReference>
<evidence type="ECO:0000259" key="3">
    <source>
        <dbReference type="Pfam" id="PF10708"/>
    </source>
</evidence>
<evidence type="ECO:0000256" key="2">
    <source>
        <dbReference type="SAM" id="Phobius"/>
    </source>
</evidence>
<keyword evidence="5" id="KW-1185">Reference proteome</keyword>